<evidence type="ECO:0000256" key="1">
    <source>
        <dbReference type="SAM" id="Phobius"/>
    </source>
</evidence>
<organism evidence="2 3">
    <name type="scientific">Lederbergia galactosidilytica</name>
    <dbReference type="NCBI Taxonomy" id="217031"/>
    <lineage>
        <taxon>Bacteria</taxon>
        <taxon>Bacillati</taxon>
        <taxon>Bacillota</taxon>
        <taxon>Bacilli</taxon>
        <taxon>Bacillales</taxon>
        <taxon>Bacillaceae</taxon>
        <taxon>Lederbergia</taxon>
    </lineage>
</organism>
<keyword evidence="1" id="KW-0812">Transmembrane</keyword>
<reference evidence="2 3" key="1">
    <citation type="submission" date="2015-06" db="EMBL/GenBank/DDBJ databases">
        <title>Genome sequencing project of Bacillus galactosidilyticus PL133.</title>
        <authorList>
            <person name="Gaiero J."/>
            <person name="Nicol R."/>
            <person name="Habash M."/>
        </authorList>
    </citation>
    <scope>NUCLEOTIDE SEQUENCE [LARGE SCALE GENOMIC DNA]</scope>
    <source>
        <strain evidence="2 3">PL133</strain>
    </source>
</reference>
<sequence length="110" mass="12148">MILGAAGVVVGEIIGSFIDLPIYLEPVIVGAVLSLLALYIVSKFSTVTKEERTYRESLLKTPEGIYHPKDMILTKRLSYVLMATGAVVIIITFAFYYQPLQSMTVSLFAK</sequence>
<dbReference type="Proteomes" id="UP000053881">
    <property type="component" value="Unassembled WGS sequence"/>
</dbReference>
<protein>
    <recommendedName>
        <fullName evidence="4">H(+)-exporting diphosphatase</fullName>
    </recommendedName>
</protein>
<feature type="transmembrane region" description="Helical" evidence="1">
    <location>
        <begin position="20"/>
        <end position="41"/>
    </location>
</feature>
<proteinExistence type="predicted"/>
<keyword evidence="1" id="KW-0472">Membrane</keyword>
<keyword evidence="1" id="KW-1133">Transmembrane helix</keyword>
<name>A0A0Q9YK66_9BACI</name>
<evidence type="ECO:0000313" key="3">
    <source>
        <dbReference type="Proteomes" id="UP000053881"/>
    </source>
</evidence>
<evidence type="ECO:0008006" key="4">
    <source>
        <dbReference type="Google" id="ProtNLM"/>
    </source>
</evidence>
<feature type="transmembrane region" description="Helical" evidence="1">
    <location>
        <begin position="77"/>
        <end position="97"/>
    </location>
</feature>
<evidence type="ECO:0000313" key="2">
    <source>
        <dbReference type="EMBL" id="KRG16913.1"/>
    </source>
</evidence>
<comment type="caution">
    <text evidence="2">The sequence shown here is derived from an EMBL/GenBank/DDBJ whole genome shotgun (WGS) entry which is preliminary data.</text>
</comment>
<dbReference type="AlphaFoldDB" id="A0A0Q9YK66"/>
<gene>
    <name evidence="2" type="ORF">ACA29_02270</name>
</gene>
<accession>A0A0Q9YK66</accession>
<dbReference type="PATRIC" id="fig|217031.4.peg.776"/>
<dbReference type="EMBL" id="LGPB01000022">
    <property type="protein sequence ID" value="KRG16913.1"/>
    <property type="molecule type" value="Genomic_DNA"/>
</dbReference>